<organism evidence="1 2">
    <name type="scientific">Cryptolaemus montrouzieri</name>
    <dbReference type="NCBI Taxonomy" id="559131"/>
    <lineage>
        <taxon>Eukaryota</taxon>
        <taxon>Metazoa</taxon>
        <taxon>Ecdysozoa</taxon>
        <taxon>Arthropoda</taxon>
        <taxon>Hexapoda</taxon>
        <taxon>Insecta</taxon>
        <taxon>Pterygota</taxon>
        <taxon>Neoptera</taxon>
        <taxon>Endopterygota</taxon>
        <taxon>Coleoptera</taxon>
        <taxon>Polyphaga</taxon>
        <taxon>Cucujiformia</taxon>
        <taxon>Coccinelloidea</taxon>
        <taxon>Coccinellidae</taxon>
        <taxon>Scymninae</taxon>
        <taxon>Scymnini</taxon>
        <taxon>Cryptolaemus</taxon>
    </lineage>
</organism>
<evidence type="ECO:0000313" key="2">
    <source>
        <dbReference type="Proteomes" id="UP001516400"/>
    </source>
</evidence>
<dbReference type="AlphaFoldDB" id="A0ABD2NMG1"/>
<evidence type="ECO:0000313" key="1">
    <source>
        <dbReference type="EMBL" id="KAL3279765.1"/>
    </source>
</evidence>
<keyword evidence="2" id="KW-1185">Reference proteome</keyword>
<proteinExistence type="predicted"/>
<dbReference type="Proteomes" id="UP001516400">
    <property type="component" value="Unassembled WGS sequence"/>
</dbReference>
<gene>
    <name evidence="1" type="ORF">HHI36_017273</name>
</gene>
<protein>
    <submittedName>
        <fullName evidence="1">Uncharacterized protein</fullName>
    </submittedName>
</protein>
<sequence>MVQIKKTTTKRKAWVTDGLLKSIAYKIMIKSRFDEGAGIKYRKYRNALNELLKKRKNDYFREQVSKHKHEHKQGGYGGALRGYLNGERRMTGSIISKWIMETF</sequence>
<name>A0ABD2NMG1_9CUCU</name>
<reference evidence="1 2" key="1">
    <citation type="journal article" date="2021" name="BMC Biol.">
        <title>Horizontally acquired antibacterial genes associated with adaptive radiation of ladybird beetles.</title>
        <authorList>
            <person name="Li H.S."/>
            <person name="Tang X.F."/>
            <person name="Huang Y.H."/>
            <person name="Xu Z.Y."/>
            <person name="Chen M.L."/>
            <person name="Du X.Y."/>
            <person name="Qiu B.Y."/>
            <person name="Chen P.T."/>
            <person name="Zhang W."/>
            <person name="Slipinski A."/>
            <person name="Escalona H.E."/>
            <person name="Waterhouse R.M."/>
            <person name="Zwick A."/>
            <person name="Pang H."/>
        </authorList>
    </citation>
    <scope>NUCLEOTIDE SEQUENCE [LARGE SCALE GENOMIC DNA]</scope>
    <source>
        <strain evidence="1">SYSU2018</strain>
    </source>
</reference>
<dbReference type="EMBL" id="JABFTP020000124">
    <property type="protein sequence ID" value="KAL3279765.1"/>
    <property type="molecule type" value="Genomic_DNA"/>
</dbReference>
<accession>A0ABD2NMG1</accession>
<comment type="caution">
    <text evidence="1">The sequence shown here is derived from an EMBL/GenBank/DDBJ whole genome shotgun (WGS) entry which is preliminary data.</text>
</comment>